<dbReference type="Proteomes" id="UP000318422">
    <property type="component" value="Unassembled WGS sequence"/>
</dbReference>
<gene>
    <name evidence="2" type="ORF">ZRA01_37760</name>
</gene>
<name>A0A4Y4D295_ZOORA</name>
<feature type="region of interest" description="Disordered" evidence="1">
    <location>
        <begin position="1"/>
        <end position="20"/>
    </location>
</feature>
<evidence type="ECO:0000256" key="1">
    <source>
        <dbReference type="SAM" id="MobiDB-lite"/>
    </source>
</evidence>
<reference evidence="2 3" key="1">
    <citation type="submission" date="2019-06" db="EMBL/GenBank/DDBJ databases">
        <title>Whole genome shotgun sequence of Zoogloea ramigera NBRC 15342.</title>
        <authorList>
            <person name="Hosoyama A."/>
            <person name="Uohara A."/>
            <person name="Ohji S."/>
            <person name="Ichikawa N."/>
        </authorList>
    </citation>
    <scope>NUCLEOTIDE SEQUENCE [LARGE SCALE GENOMIC DNA]</scope>
    <source>
        <strain evidence="2 3">NBRC 15342</strain>
    </source>
</reference>
<comment type="caution">
    <text evidence="2">The sequence shown here is derived from an EMBL/GenBank/DDBJ whole genome shotgun (WGS) entry which is preliminary data.</text>
</comment>
<dbReference type="EMBL" id="BJNV01000114">
    <property type="protein sequence ID" value="GEC97703.1"/>
    <property type="molecule type" value="Genomic_DNA"/>
</dbReference>
<proteinExistence type="predicted"/>
<accession>A0A4Y4D295</accession>
<keyword evidence="3" id="KW-1185">Reference proteome</keyword>
<evidence type="ECO:0000313" key="3">
    <source>
        <dbReference type="Proteomes" id="UP000318422"/>
    </source>
</evidence>
<dbReference type="OrthoDB" id="7842083at2"/>
<organism evidence="2 3">
    <name type="scientific">Zoogloea ramigera</name>
    <dbReference type="NCBI Taxonomy" id="350"/>
    <lineage>
        <taxon>Bacteria</taxon>
        <taxon>Pseudomonadati</taxon>
        <taxon>Pseudomonadota</taxon>
        <taxon>Betaproteobacteria</taxon>
        <taxon>Rhodocyclales</taxon>
        <taxon>Zoogloeaceae</taxon>
        <taxon>Zoogloea</taxon>
    </lineage>
</organism>
<evidence type="ECO:0000313" key="2">
    <source>
        <dbReference type="EMBL" id="GEC97703.1"/>
    </source>
</evidence>
<dbReference type="Pfam" id="PF22014">
    <property type="entry name" value="DUF6932"/>
    <property type="match status" value="1"/>
</dbReference>
<dbReference type="InterPro" id="IPR053860">
    <property type="entry name" value="DUF6932"/>
</dbReference>
<sequence>MSSLPDFTDSGYLPPGIHPAPHDEIRERFVTKRLMYESYLRGPPATGGPITREDIFEGYERLIEALMLVGLPAEQWIGGSFVSSKVGPCDLDLVSFCTINAFEALSPELRTLIKAYFKGDETARHCHCDSYFVPVPPAGHQLNADFLLVRSYWESLLGHDDYGRPKGIVARTVMPTPEPLETSSDATAA</sequence>
<dbReference type="RefSeq" id="WP_141355009.1">
    <property type="nucleotide sequence ID" value="NZ_BJNV01000114.1"/>
</dbReference>
<protein>
    <submittedName>
        <fullName evidence="2">Uncharacterized protein</fullName>
    </submittedName>
</protein>
<dbReference type="AlphaFoldDB" id="A0A4Y4D295"/>